<organism evidence="4 5">
    <name type="scientific">Teladorsagia circumcincta</name>
    <name type="common">Brown stomach worm</name>
    <name type="synonym">Ostertagia circumcincta</name>
    <dbReference type="NCBI Taxonomy" id="45464"/>
    <lineage>
        <taxon>Eukaryota</taxon>
        <taxon>Metazoa</taxon>
        <taxon>Ecdysozoa</taxon>
        <taxon>Nematoda</taxon>
        <taxon>Chromadorea</taxon>
        <taxon>Rhabditida</taxon>
        <taxon>Rhabditina</taxon>
        <taxon>Rhabditomorpha</taxon>
        <taxon>Strongyloidea</taxon>
        <taxon>Trichostrongylidae</taxon>
        <taxon>Teladorsagia</taxon>
    </lineage>
</organism>
<dbReference type="InterPro" id="IPR035992">
    <property type="entry name" value="Ricin_B-like_lectins"/>
</dbReference>
<dbReference type="Pfam" id="PF00652">
    <property type="entry name" value="Ricin_B_lectin"/>
    <property type="match status" value="1"/>
</dbReference>
<dbReference type="AlphaFoldDB" id="A0A2G9U051"/>
<accession>A0A2G9U051</accession>
<feature type="domain" description="Ricin B lectin" evidence="3">
    <location>
        <begin position="1"/>
        <end position="65"/>
    </location>
</feature>
<comment type="cofactor">
    <cofactor evidence="1">
        <name>Mn(2+)</name>
        <dbReference type="ChEBI" id="CHEBI:29035"/>
    </cofactor>
</comment>
<protein>
    <recommendedName>
        <fullName evidence="3">Ricin B lectin domain-containing protein</fullName>
    </recommendedName>
</protein>
<keyword evidence="5" id="KW-1185">Reference proteome</keyword>
<evidence type="ECO:0000256" key="1">
    <source>
        <dbReference type="ARBA" id="ARBA00001936"/>
    </source>
</evidence>
<dbReference type="Gene3D" id="2.80.10.50">
    <property type="match status" value="1"/>
</dbReference>
<dbReference type="OrthoDB" id="330637at2759"/>
<evidence type="ECO:0000313" key="4">
    <source>
        <dbReference type="EMBL" id="PIO63604.1"/>
    </source>
</evidence>
<dbReference type="SUPFAM" id="SSF50370">
    <property type="entry name" value="Ricin B-like lectins"/>
    <property type="match status" value="1"/>
</dbReference>
<reference evidence="4 5" key="1">
    <citation type="submission" date="2015-09" db="EMBL/GenBank/DDBJ databases">
        <title>Draft genome of the parasitic nematode Teladorsagia circumcincta isolate WARC Sus (inbred).</title>
        <authorList>
            <person name="Mitreva M."/>
        </authorList>
    </citation>
    <scope>NUCLEOTIDE SEQUENCE [LARGE SCALE GENOMIC DNA]</scope>
    <source>
        <strain evidence="4 5">S</strain>
    </source>
</reference>
<gene>
    <name evidence="4" type="ORF">TELCIR_14789</name>
</gene>
<evidence type="ECO:0000259" key="3">
    <source>
        <dbReference type="Pfam" id="PF00652"/>
    </source>
</evidence>
<keyword evidence="2" id="KW-0464">Manganese</keyword>
<dbReference type="InterPro" id="IPR000772">
    <property type="entry name" value="Ricin_B_lectin"/>
</dbReference>
<sequence>MCLDTLGRRAGEAPGLYQCHGTGGNQEWSYERDEGYLRSTTSRLCITMEDVNGEPFVLLDDCSKVSSMSHSVLEGSS</sequence>
<dbReference type="Proteomes" id="UP000230423">
    <property type="component" value="Unassembled WGS sequence"/>
</dbReference>
<dbReference type="EMBL" id="KZ350727">
    <property type="protein sequence ID" value="PIO63604.1"/>
    <property type="molecule type" value="Genomic_DNA"/>
</dbReference>
<dbReference type="PROSITE" id="PS50231">
    <property type="entry name" value="RICIN_B_LECTIN"/>
    <property type="match status" value="1"/>
</dbReference>
<proteinExistence type="predicted"/>
<evidence type="ECO:0000256" key="2">
    <source>
        <dbReference type="ARBA" id="ARBA00023211"/>
    </source>
</evidence>
<evidence type="ECO:0000313" key="5">
    <source>
        <dbReference type="Proteomes" id="UP000230423"/>
    </source>
</evidence>
<name>A0A2G9U051_TELCI</name>